<dbReference type="InterPro" id="IPR003594">
    <property type="entry name" value="HATPase_dom"/>
</dbReference>
<feature type="transmembrane region" description="Helical" evidence="8">
    <location>
        <begin position="12"/>
        <end position="35"/>
    </location>
</feature>
<keyword evidence="4" id="KW-0808">Transferase</keyword>
<dbReference type="PROSITE" id="PS50109">
    <property type="entry name" value="HIS_KIN"/>
    <property type="match status" value="1"/>
</dbReference>
<feature type="coiled-coil region" evidence="6">
    <location>
        <begin position="210"/>
        <end position="241"/>
    </location>
</feature>
<evidence type="ECO:0000256" key="5">
    <source>
        <dbReference type="ARBA" id="ARBA00022777"/>
    </source>
</evidence>
<comment type="caution">
    <text evidence="10">The sequence shown here is derived from an EMBL/GenBank/DDBJ whole genome shotgun (WGS) entry which is preliminary data.</text>
</comment>
<evidence type="ECO:0000256" key="6">
    <source>
        <dbReference type="SAM" id="Coils"/>
    </source>
</evidence>
<keyword evidence="6" id="KW-0175">Coiled coil</keyword>
<feature type="region of interest" description="Disordered" evidence="7">
    <location>
        <begin position="464"/>
        <end position="497"/>
    </location>
</feature>
<dbReference type="SMART" id="SM00388">
    <property type="entry name" value="HisKA"/>
    <property type="match status" value="1"/>
</dbReference>
<name>A0ABT2LTN3_9HYPH</name>
<dbReference type="InterPro" id="IPR050351">
    <property type="entry name" value="BphY/WalK/GraS-like"/>
</dbReference>
<dbReference type="SUPFAM" id="SSF55874">
    <property type="entry name" value="ATPase domain of HSP90 chaperone/DNA topoisomerase II/histidine kinase"/>
    <property type="match status" value="1"/>
</dbReference>
<evidence type="ECO:0000256" key="1">
    <source>
        <dbReference type="ARBA" id="ARBA00000085"/>
    </source>
</evidence>
<comment type="catalytic activity">
    <reaction evidence="1">
        <text>ATP + protein L-histidine = ADP + protein N-phospho-L-histidine.</text>
        <dbReference type="EC" id="2.7.13.3"/>
    </reaction>
</comment>
<evidence type="ECO:0000259" key="9">
    <source>
        <dbReference type="PROSITE" id="PS50109"/>
    </source>
</evidence>
<dbReference type="Pfam" id="PF05227">
    <property type="entry name" value="CHASE3"/>
    <property type="match status" value="1"/>
</dbReference>
<dbReference type="Gene3D" id="1.10.287.130">
    <property type="match status" value="1"/>
</dbReference>
<dbReference type="SMART" id="SM00387">
    <property type="entry name" value="HATPase_c"/>
    <property type="match status" value="1"/>
</dbReference>
<keyword evidence="11" id="KW-1185">Reference proteome</keyword>
<keyword evidence="10" id="KW-0067">ATP-binding</keyword>
<evidence type="ECO:0000256" key="3">
    <source>
        <dbReference type="ARBA" id="ARBA00022553"/>
    </source>
</evidence>
<dbReference type="CDD" id="cd00082">
    <property type="entry name" value="HisKA"/>
    <property type="match status" value="1"/>
</dbReference>
<evidence type="ECO:0000256" key="8">
    <source>
        <dbReference type="SAM" id="Phobius"/>
    </source>
</evidence>
<accession>A0ABT2LTN3</accession>
<keyword evidence="8" id="KW-0812">Transmembrane</keyword>
<keyword evidence="10" id="KW-0547">Nucleotide-binding</keyword>
<keyword evidence="5" id="KW-0418">Kinase</keyword>
<keyword evidence="8" id="KW-0472">Membrane</keyword>
<evidence type="ECO:0000313" key="11">
    <source>
        <dbReference type="Proteomes" id="UP001320831"/>
    </source>
</evidence>
<gene>
    <name evidence="10" type="ORF">N5A92_22815</name>
</gene>
<dbReference type="PANTHER" id="PTHR42878:SF15">
    <property type="entry name" value="BACTERIOPHYTOCHROME"/>
    <property type="match status" value="1"/>
</dbReference>
<dbReference type="PANTHER" id="PTHR42878">
    <property type="entry name" value="TWO-COMPONENT HISTIDINE KINASE"/>
    <property type="match status" value="1"/>
</dbReference>
<dbReference type="PRINTS" id="PR00344">
    <property type="entry name" value="BCTRLSENSOR"/>
</dbReference>
<dbReference type="GO" id="GO:0005524">
    <property type="term" value="F:ATP binding"/>
    <property type="evidence" value="ECO:0007669"/>
    <property type="project" value="UniProtKB-KW"/>
</dbReference>
<evidence type="ECO:0000256" key="2">
    <source>
        <dbReference type="ARBA" id="ARBA00012438"/>
    </source>
</evidence>
<feature type="compositionally biased region" description="Polar residues" evidence="7">
    <location>
        <begin position="470"/>
        <end position="497"/>
    </location>
</feature>
<dbReference type="Proteomes" id="UP001320831">
    <property type="component" value="Unassembled WGS sequence"/>
</dbReference>
<dbReference type="RefSeq" id="WP_260906563.1">
    <property type="nucleotide sequence ID" value="NZ_JAOCZP010000009.1"/>
</dbReference>
<dbReference type="InterPro" id="IPR003661">
    <property type="entry name" value="HisK_dim/P_dom"/>
</dbReference>
<keyword evidence="8" id="KW-1133">Transmembrane helix</keyword>
<dbReference type="InterPro" id="IPR004358">
    <property type="entry name" value="Sig_transdc_His_kin-like_C"/>
</dbReference>
<reference evidence="10 11" key="1">
    <citation type="submission" date="2022-09" db="EMBL/GenBank/DDBJ databases">
        <title>Chelativorans salina sp. nov., a novel slightly halophilic bacterium isolated from a saline lake sediment enrichment.</title>
        <authorList>
            <person name="Gao L."/>
            <person name="Fang B.-Z."/>
            <person name="Li W.-J."/>
        </authorList>
    </citation>
    <scope>NUCLEOTIDE SEQUENCE [LARGE SCALE GENOMIC DNA]</scope>
    <source>
        <strain evidence="10 11">EGI FJ00035</strain>
    </source>
</reference>
<dbReference type="SUPFAM" id="SSF47384">
    <property type="entry name" value="Homodimeric domain of signal transducing histidine kinase"/>
    <property type="match status" value="1"/>
</dbReference>
<dbReference type="InterPro" id="IPR005467">
    <property type="entry name" value="His_kinase_dom"/>
</dbReference>
<sequence length="497" mass="55418">MIPRLSPLSPSIQPLLLALGFALLVLIGGTSVWLVRQTDTDAARAVQTLEVKERLTRLQALIWRAESNQRSFLLVGDERYREAFRSDADAVAATMGQLENAFAGAGRALFRQLRQAITDEFSMLEQTGEWREREGLDTAPPNFLEGSRAEEIRAMIGQLIQQEQRLLAEELAASSRTAKLLLAASLSGVVLILLLAAISIFIVRRSTGRMIAAQKALKEANESLEETVARRTAELRQANQEIQNFAYVVSHDLRAPLVNIMGFTSEIEIIRKELRDRRSADEAKAEDAEGEEALDRDFDEALHFIKSSIARMDRLIKAILKLTREGRRDFRLELIDMTELVRSIAEGLGYQAQMKGVAITVDPLPSFHGDRLALEQVFSNLLDNALKYLRDDMPGQIRVTGRATNGEIVYEVQDNGRGIEEKDLERIFDIFRRSGPQDRPGEGIGLTHVRTLVRRLGGSIAVRSEPGRGSTFQVTFPSRPPASTSETDPWQNTSPSS</sequence>
<dbReference type="Pfam" id="PF00512">
    <property type="entry name" value="HisKA"/>
    <property type="match status" value="1"/>
</dbReference>
<dbReference type="EC" id="2.7.13.3" evidence="2"/>
<dbReference type="InterPro" id="IPR036890">
    <property type="entry name" value="HATPase_C_sf"/>
</dbReference>
<keyword evidence="3" id="KW-0597">Phosphoprotein</keyword>
<protein>
    <recommendedName>
        <fullName evidence="2">histidine kinase</fullName>
        <ecNumber evidence="2">2.7.13.3</ecNumber>
    </recommendedName>
</protein>
<dbReference type="Gene3D" id="3.30.565.10">
    <property type="entry name" value="Histidine kinase-like ATPase, C-terminal domain"/>
    <property type="match status" value="1"/>
</dbReference>
<evidence type="ECO:0000256" key="7">
    <source>
        <dbReference type="SAM" id="MobiDB-lite"/>
    </source>
</evidence>
<evidence type="ECO:0000313" key="10">
    <source>
        <dbReference type="EMBL" id="MCT7377859.1"/>
    </source>
</evidence>
<dbReference type="InterPro" id="IPR036097">
    <property type="entry name" value="HisK_dim/P_sf"/>
</dbReference>
<dbReference type="Pfam" id="PF02518">
    <property type="entry name" value="HATPase_c"/>
    <property type="match status" value="1"/>
</dbReference>
<evidence type="ECO:0000256" key="4">
    <source>
        <dbReference type="ARBA" id="ARBA00022679"/>
    </source>
</evidence>
<proteinExistence type="predicted"/>
<organism evidence="10 11">
    <name type="scientific">Chelativorans salis</name>
    <dbReference type="NCBI Taxonomy" id="2978478"/>
    <lineage>
        <taxon>Bacteria</taxon>
        <taxon>Pseudomonadati</taxon>
        <taxon>Pseudomonadota</taxon>
        <taxon>Alphaproteobacteria</taxon>
        <taxon>Hyphomicrobiales</taxon>
        <taxon>Phyllobacteriaceae</taxon>
        <taxon>Chelativorans</taxon>
    </lineage>
</organism>
<feature type="domain" description="Histidine kinase" evidence="9">
    <location>
        <begin position="248"/>
        <end position="480"/>
    </location>
</feature>
<feature type="transmembrane region" description="Helical" evidence="8">
    <location>
        <begin position="180"/>
        <end position="203"/>
    </location>
</feature>
<dbReference type="EMBL" id="JAOCZP010000009">
    <property type="protein sequence ID" value="MCT7377859.1"/>
    <property type="molecule type" value="Genomic_DNA"/>
</dbReference>
<dbReference type="InterPro" id="IPR007891">
    <property type="entry name" value="CHASE3"/>
</dbReference>